<protein>
    <submittedName>
        <fullName evidence="2">Uncharacterized membrane protein</fullName>
    </submittedName>
</protein>
<dbReference type="OrthoDB" id="5405464at2"/>
<keyword evidence="3" id="KW-1185">Reference proteome</keyword>
<reference evidence="3" key="1">
    <citation type="submission" date="2016-09" db="EMBL/GenBank/DDBJ databases">
        <authorList>
            <person name="Varghese N."/>
            <person name="Submissions S."/>
        </authorList>
    </citation>
    <scope>NUCLEOTIDE SEQUENCE [LARGE SCALE GENOMIC DNA]</scope>
    <source>
        <strain evidence="3">ANC 4466</strain>
    </source>
</reference>
<dbReference type="EMBL" id="OANT01000004">
    <property type="protein sequence ID" value="SNX44865.1"/>
    <property type="molecule type" value="Genomic_DNA"/>
</dbReference>
<accession>A0A240EAB4</accession>
<evidence type="ECO:0000256" key="1">
    <source>
        <dbReference type="SAM" id="Phobius"/>
    </source>
</evidence>
<feature type="transmembrane region" description="Helical" evidence="1">
    <location>
        <begin position="25"/>
        <end position="50"/>
    </location>
</feature>
<keyword evidence="1" id="KW-1133">Transmembrane helix</keyword>
<gene>
    <name evidence="2" type="ORF">SAMN05421731_104224</name>
</gene>
<dbReference type="AlphaFoldDB" id="A0A240EAB4"/>
<name>A0A240EAB4_9GAMM</name>
<keyword evidence="1" id="KW-0812">Transmembrane</keyword>
<dbReference type="RefSeq" id="WP_097079087.1">
    <property type="nucleotide sequence ID" value="NZ_BAABHT010000009.1"/>
</dbReference>
<organism evidence="2 3">
    <name type="scientific">Acinetobacter puyangensis</name>
    <dbReference type="NCBI Taxonomy" id="1096779"/>
    <lineage>
        <taxon>Bacteria</taxon>
        <taxon>Pseudomonadati</taxon>
        <taxon>Pseudomonadota</taxon>
        <taxon>Gammaproteobacteria</taxon>
        <taxon>Moraxellales</taxon>
        <taxon>Moraxellaceae</taxon>
        <taxon>Acinetobacter</taxon>
    </lineage>
</organism>
<proteinExistence type="predicted"/>
<feature type="transmembrane region" description="Helical" evidence="1">
    <location>
        <begin position="71"/>
        <end position="103"/>
    </location>
</feature>
<keyword evidence="1" id="KW-0472">Membrane</keyword>
<sequence>MTINNNIHQTNPDFSNHESLRQYTLVIYILYALSIVVGITSIVAIIMNYIKREEVQETWLQSHFDWQIKTFWYTLLGGIIGFVLMLILIGYLVVFVVSVWFIYRIVKGLVVFLDNKPIGNGWF</sequence>
<evidence type="ECO:0000313" key="3">
    <source>
        <dbReference type="Proteomes" id="UP000219042"/>
    </source>
</evidence>
<evidence type="ECO:0000313" key="2">
    <source>
        <dbReference type="EMBL" id="SNX44865.1"/>
    </source>
</evidence>
<dbReference type="Proteomes" id="UP000219042">
    <property type="component" value="Unassembled WGS sequence"/>
</dbReference>